<dbReference type="InterPro" id="IPR055348">
    <property type="entry name" value="DctQ"/>
</dbReference>
<dbReference type="GO" id="GO:0022857">
    <property type="term" value="F:transmembrane transporter activity"/>
    <property type="evidence" value="ECO:0007669"/>
    <property type="project" value="UniProtKB-UniRule"/>
</dbReference>
<dbReference type="InterPro" id="IPR007387">
    <property type="entry name" value="TRAP_DctQ"/>
</dbReference>
<accession>A0A1H6BFX7</accession>
<evidence type="ECO:0000256" key="5">
    <source>
        <dbReference type="ARBA" id="ARBA00022692"/>
    </source>
</evidence>
<evidence type="ECO:0000313" key="12">
    <source>
        <dbReference type="Proteomes" id="UP000236745"/>
    </source>
</evidence>
<name>A0A1H6BFX7_9GAMM</name>
<evidence type="ECO:0000256" key="3">
    <source>
        <dbReference type="ARBA" id="ARBA00022475"/>
    </source>
</evidence>
<keyword evidence="3" id="KW-1003">Cell membrane</keyword>
<evidence type="ECO:0000256" key="4">
    <source>
        <dbReference type="ARBA" id="ARBA00022519"/>
    </source>
</evidence>
<comment type="subcellular location">
    <subcellularLocation>
        <location evidence="1 9">Cell inner membrane</location>
        <topology evidence="1 9">Multi-pass membrane protein</topology>
    </subcellularLocation>
</comment>
<protein>
    <recommendedName>
        <fullName evidence="9">TRAP transporter small permease protein</fullName>
    </recommendedName>
</protein>
<keyword evidence="5 9" id="KW-0812">Transmembrane</keyword>
<keyword evidence="4 9" id="KW-0997">Cell inner membrane</keyword>
<dbReference type="PANTHER" id="PTHR35011">
    <property type="entry name" value="2,3-DIKETO-L-GULONATE TRAP TRANSPORTER SMALL PERMEASE PROTEIN YIAM"/>
    <property type="match status" value="1"/>
</dbReference>
<dbReference type="PANTHER" id="PTHR35011:SF2">
    <property type="entry name" value="2,3-DIKETO-L-GULONATE TRAP TRANSPORTER SMALL PERMEASE PROTEIN YIAM"/>
    <property type="match status" value="1"/>
</dbReference>
<dbReference type="GO" id="GO:0005886">
    <property type="term" value="C:plasma membrane"/>
    <property type="evidence" value="ECO:0007669"/>
    <property type="project" value="UniProtKB-SubCell"/>
</dbReference>
<feature type="transmembrane region" description="Helical" evidence="9">
    <location>
        <begin position="131"/>
        <end position="150"/>
    </location>
</feature>
<sequence length="176" mass="19856">MIKLIERLDRGVARVEFTLLIALIAALTLILSAQVLLRYLFSSPLFWAEEVSVQILISATFIGVSYLTFADSLVRVDFLIDQLPRGIQNALIFLLRLVGFGVLVIFCYYATDWILRPEIKTDISPTTGLPRWYNYSILVGAFYCMTWHMLAKLILFRPYQHTDATGTDTQGAGGEA</sequence>
<evidence type="ECO:0000256" key="7">
    <source>
        <dbReference type="ARBA" id="ARBA00023136"/>
    </source>
</evidence>
<dbReference type="OrthoDB" id="4964541at2"/>
<evidence type="ECO:0000256" key="2">
    <source>
        <dbReference type="ARBA" id="ARBA00022448"/>
    </source>
</evidence>
<feature type="transmembrane region" description="Helical" evidence="9">
    <location>
        <begin position="12"/>
        <end position="31"/>
    </location>
</feature>
<evidence type="ECO:0000256" key="8">
    <source>
        <dbReference type="ARBA" id="ARBA00038436"/>
    </source>
</evidence>
<keyword evidence="2 9" id="KW-0813">Transport</keyword>
<dbReference type="Proteomes" id="UP000236745">
    <property type="component" value="Unassembled WGS sequence"/>
</dbReference>
<keyword evidence="7 9" id="KW-0472">Membrane</keyword>
<comment type="subunit">
    <text evidence="9">The complex comprises the extracytoplasmic solute receptor protein and the two transmembrane proteins.</text>
</comment>
<dbReference type="EMBL" id="FNVQ01000002">
    <property type="protein sequence ID" value="SEG59570.1"/>
    <property type="molecule type" value="Genomic_DNA"/>
</dbReference>
<dbReference type="RefSeq" id="WP_104003730.1">
    <property type="nucleotide sequence ID" value="NZ_FNVQ01000002.1"/>
</dbReference>
<evidence type="ECO:0000259" key="10">
    <source>
        <dbReference type="Pfam" id="PF04290"/>
    </source>
</evidence>
<evidence type="ECO:0000256" key="6">
    <source>
        <dbReference type="ARBA" id="ARBA00022989"/>
    </source>
</evidence>
<dbReference type="AlphaFoldDB" id="A0A1H6BFX7"/>
<feature type="transmembrane region" description="Helical" evidence="9">
    <location>
        <begin position="90"/>
        <end position="111"/>
    </location>
</feature>
<organism evidence="11 12">
    <name type="scientific">Marinobacterium lutimaris</name>
    <dbReference type="NCBI Taxonomy" id="568106"/>
    <lineage>
        <taxon>Bacteria</taxon>
        <taxon>Pseudomonadati</taxon>
        <taxon>Pseudomonadota</taxon>
        <taxon>Gammaproteobacteria</taxon>
        <taxon>Oceanospirillales</taxon>
        <taxon>Oceanospirillaceae</taxon>
        <taxon>Marinobacterium</taxon>
    </lineage>
</organism>
<evidence type="ECO:0000256" key="1">
    <source>
        <dbReference type="ARBA" id="ARBA00004429"/>
    </source>
</evidence>
<proteinExistence type="inferred from homology"/>
<gene>
    <name evidence="11" type="ORF">SAMN05444390_102630</name>
</gene>
<dbReference type="GO" id="GO:0015740">
    <property type="term" value="P:C4-dicarboxylate transport"/>
    <property type="evidence" value="ECO:0007669"/>
    <property type="project" value="TreeGrafter"/>
</dbReference>
<evidence type="ECO:0000256" key="9">
    <source>
        <dbReference type="RuleBase" id="RU369079"/>
    </source>
</evidence>
<reference evidence="11 12" key="1">
    <citation type="submission" date="2016-10" db="EMBL/GenBank/DDBJ databases">
        <authorList>
            <person name="de Groot N.N."/>
        </authorList>
    </citation>
    <scope>NUCLEOTIDE SEQUENCE [LARGE SCALE GENOMIC DNA]</scope>
    <source>
        <strain evidence="11 12">DSM 22012</strain>
    </source>
</reference>
<comment type="function">
    <text evidence="9">Part of the tripartite ATP-independent periplasmic (TRAP) transport system.</text>
</comment>
<keyword evidence="12" id="KW-1185">Reference proteome</keyword>
<feature type="domain" description="Tripartite ATP-independent periplasmic transporters DctQ component" evidence="10">
    <location>
        <begin position="27"/>
        <end position="154"/>
    </location>
</feature>
<feature type="transmembrane region" description="Helical" evidence="9">
    <location>
        <begin position="51"/>
        <end position="69"/>
    </location>
</feature>
<keyword evidence="6 9" id="KW-1133">Transmembrane helix</keyword>
<evidence type="ECO:0000313" key="11">
    <source>
        <dbReference type="EMBL" id="SEG59570.1"/>
    </source>
</evidence>
<dbReference type="Pfam" id="PF04290">
    <property type="entry name" value="DctQ"/>
    <property type="match status" value="1"/>
</dbReference>
<comment type="similarity">
    <text evidence="8 9">Belongs to the TRAP transporter small permease family.</text>
</comment>